<protein>
    <submittedName>
        <fullName evidence="1">Uncharacterized protein</fullName>
    </submittedName>
</protein>
<accession>A0A7C3FA96</accession>
<sequence length="138" mass="14513">MTSEKTGKKKIFAIAALAFIAVLAIAASATQASTQNAATAQVAASNRIMLQTQATNDSACCSCECAQVRLQERASVNASADGDQCQARLQIRSMNCTSGDGSEPLSLQHRQQAQLNNSFGSCTGHQQTMLKNCARTGK</sequence>
<comment type="caution">
    <text evidence="1">The sequence shown here is derived from an EMBL/GenBank/DDBJ whole genome shotgun (WGS) entry which is preliminary data.</text>
</comment>
<name>A0A7C3FA96_9CREN</name>
<dbReference type="EMBL" id="DSTX01000004">
    <property type="protein sequence ID" value="HFK20327.1"/>
    <property type="molecule type" value="Genomic_DNA"/>
</dbReference>
<proteinExistence type="predicted"/>
<reference evidence="1" key="1">
    <citation type="journal article" date="2020" name="mSystems">
        <title>Genome- and Community-Level Interaction Insights into Carbon Utilization and Element Cycling Functions of Hydrothermarchaeota in Hydrothermal Sediment.</title>
        <authorList>
            <person name="Zhou Z."/>
            <person name="Liu Y."/>
            <person name="Xu W."/>
            <person name="Pan J."/>
            <person name="Luo Z.H."/>
            <person name="Li M."/>
        </authorList>
    </citation>
    <scope>NUCLEOTIDE SEQUENCE [LARGE SCALE GENOMIC DNA]</scope>
    <source>
        <strain evidence="1">SpSt-468</strain>
    </source>
</reference>
<gene>
    <name evidence="1" type="ORF">ENS19_03500</name>
</gene>
<dbReference type="AlphaFoldDB" id="A0A7C3FA96"/>
<evidence type="ECO:0000313" key="1">
    <source>
        <dbReference type="EMBL" id="HFK20327.1"/>
    </source>
</evidence>
<organism evidence="1">
    <name type="scientific">Candidatus Methanomethylicus mesodigestus</name>
    <dbReference type="NCBI Taxonomy" id="1867258"/>
    <lineage>
        <taxon>Archaea</taxon>
        <taxon>Thermoproteota</taxon>
        <taxon>Methanosuratincolia</taxon>
        <taxon>Candidatus Methanomethylicales</taxon>
        <taxon>Candidatus Methanomethylicaceae</taxon>
        <taxon>Candidatus Methanomethylicus</taxon>
    </lineage>
</organism>